<dbReference type="VEuPathDB" id="VectorBase:ASIS008593"/>
<feature type="region of interest" description="Disordered" evidence="1">
    <location>
        <begin position="619"/>
        <end position="657"/>
    </location>
</feature>
<feature type="compositionally biased region" description="Basic and acidic residues" evidence="1">
    <location>
        <begin position="298"/>
        <end position="309"/>
    </location>
</feature>
<feature type="region of interest" description="Disordered" evidence="1">
    <location>
        <begin position="212"/>
        <end position="236"/>
    </location>
</feature>
<evidence type="ECO:0000313" key="3">
    <source>
        <dbReference type="EnsemblMetazoa" id="ASIC011296-PA"/>
    </source>
</evidence>
<dbReference type="STRING" id="74873.A0A084VZU7"/>
<feature type="compositionally biased region" description="Polar residues" evidence="1">
    <location>
        <begin position="421"/>
        <end position="440"/>
    </location>
</feature>
<feature type="region of interest" description="Disordered" evidence="1">
    <location>
        <begin position="421"/>
        <end position="511"/>
    </location>
</feature>
<protein>
    <submittedName>
        <fullName evidence="2 3">Uncharacterized protein</fullName>
    </submittedName>
</protein>
<dbReference type="AlphaFoldDB" id="A0A084VZU7"/>
<dbReference type="OrthoDB" id="10258692at2759"/>
<evidence type="ECO:0000256" key="1">
    <source>
        <dbReference type="SAM" id="MobiDB-lite"/>
    </source>
</evidence>
<feature type="compositionally biased region" description="Low complexity" evidence="1">
    <location>
        <begin position="550"/>
        <end position="573"/>
    </location>
</feature>
<sequence length="657" mass="71178">MQRRHQQSPHHSSSQQHGPMVAYQRDSSHPEHRDRRDEFHFRERPELERTILVERIERDREHERERERERDREHRERERRELEYREQREREHHRDRDRERIERHQEMDERRRKQQYDSFLPERRDRTIGIVGGTSASDGSLTAANLIDAIITHQISQTTVEPPPLPSSRDLHRAYFPQRDHRSVMTQQTISENNGSKSQSPNVINIDLDSESSLHQHHHHSRRDGGLGGGGGTVKNITLGELTESIITKDYSPNPSPYLPLRPPMMPYNATGTVAGAEAILMADQWKNRRPIAVTTPGKEDQIQRHESPKGPGRLTPEDRHIIRLAQSPGPRSKFHEPVSPDAPPFFHPGTPLGRIGGGVGIGASASNPVSGAGGGGGGGGRDNFALDFYVKNRIVEAMRTEDEKRPPDAPAVVVVVDGQSQGNRSERQQQASPRSFQNHSPHHHHQLGPSIGNHHGGKEVGNSDRSGAPASSSERSSGVSDAQQSGAVEEVASSSSTAITSSATVPVTSSTTNPLVTSVVHNAYHQQSLSSFTTHPTYAYPFSALTVASGSTSSSPSGHHHSSSVPSNIGATLGTGGSTGSSSSAVGGLKGSVNTMLLAVGSGAPGSSGNIVVTSNNSVGGSATGGGVLGDDRHNATATEPKPLLSAQYEALSDED</sequence>
<reference evidence="3" key="2">
    <citation type="submission" date="2020-05" db="UniProtKB">
        <authorList>
            <consortium name="EnsemblMetazoa"/>
        </authorList>
    </citation>
    <scope>IDENTIFICATION</scope>
</reference>
<evidence type="ECO:0000313" key="4">
    <source>
        <dbReference type="Proteomes" id="UP000030765"/>
    </source>
</evidence>
<dbReference type="Proteomes" id="UP000030765">
    <property type="component" value="Unassembled WGS sequence"/>
</dbReference>
<evidence type="ECO:0000313" key="2">
    <source>
        <dbReference type="EMBL" id="KFB43491.1"/>
    </source>
</evidence>
<feature type="region of interest" description="Disordered" evidence="1">
    <location>
        <begin position="550"/>
        <end position="587"/>
    </location>
</feature>
<dbReference type="EnsemblMetazoa" id="ASIC011296-RA">
    <property type="protein sequence ID" value="ASIC011296-PA"/>
    <property type="gene ID" value="ASIC011296"/>
</dbReference>
<keyword evidence="4" id="KW-1185">Reference proteome</keyword>
<name>A0A084VZU7_ANOSI</name>
<feature type="compositionally biased region" description="Basic and acidic residues" evidence="1">
    <location>
        <begin position="26"/>
        <end position="114"/>
    </location>
</feature>
<dbReference type="VEuPathDB" id="VectorBase:ASIC011296"/>
<feature type="region of interest" description="Disordered" evidence="1">
    <location>
        <begin position="1"/>
        <end position="114"/>
    </location>
</feature>
<feature type="compositionally biased region" description="Low complexity" evidence="1">
    <location>
        <begin position="466"/>
        <end position="511"/>
    </location>
</feature>
<organism evidence="2">
    <name type="scientific">Anopheles sinensis</name>
    <name type="common">Mosquito</name>
    <dbReference type="NCBI Taxonomy" id="74873"/>
    <lineage>
        <taxon>Eukaryota</taxon>
        <taxon>Metazoa</taxon>
        <taxon>Ecdysozoa</taxon>
        <taxon>Arthropoda</taxon>
        <taxon>Hexapoda</taxon>
        <taxon>Insecta</taxon>
        <taxon>Pterygota</taxon>
        <taxon>Neoptera</taxon>
        <taxon>Endopterygota</taxon>
        <taxon>Diptera</taxon>
        <taxon>Nematocera</taxon>
        <taxon>Culicoidea</taxon>
        <taxon>Culicidae</taxon>
        <taxon>Anophelinae</taxon>
        <taxon>Anopheles</taxon>
    </lineage>
</organism>
<dbReference type="EMBL" id="KE525256">
    <property type="protein sequence ID" value="KFB43491.1"/>
    <property type="molecule type" value="Genomic_DNA"/>
</dbReference>
<proteinExistence type="predicted"/>
<dbReference type="OMA" id="YTHELIM"/>
<feature type="region of interest" description="Disordered" evidence="1">
    <location>
        <begin position="296"/>
        <end position="317"/>
    </location>
</feature>
<dbReference type="EMBL" id="ATLV01018965">
    <property type="status" value="NOT_ANNOTATED_CDS"/>
    <property type="molecule type" value="Genomic_DNA"/>
</dbReference>
<reference evidence="2 4" key="1">
    <citation type="journal article" date="2014" name="BMC Genomics">
        <title>Genome sequence of Anopheles sinensis provides insight into genetics basis of mosquito competence for malaria parasites.</title>
        <authorList>
            <person name="Zhou D."/>
            <person name="Zhang D."/>
            <person name="Ding G."/>
            <person name="Shi L."/>
            <person name="Hou Q."/>
            <person name="Ye Y."/>
            <person name="Xu Y."/>
            <person name="Zhou H."/>
            <person name="Xiong C."/>
            <person name="Li S."/>
            <person name="Yu J."/>
            <person name="Hong S."/>
            <person name="Yu X."/>
            <person name="Zou P."/>
            <person name="Chen C."/>
            <person name="Chang X."/>
            <person name="Wang W."/>
            <person name="Lv Y."/>
            <person name="Sun Y."/>
            <person name="Ma L."/>
            <person name="Shen B."/>
            <person name="Zhu C."/>
        </authorList>
    </citation>
    <scope>NUCLEOTIDE SEQUENCE [LARGE SCALE GENOMIC DNA]</scope>
</reference>
<gene>
    <name evidence="2" type="ORF">ZHAS_00011296</name>
</gene>
<accession>A0A084VZU7</accession>